<evidence type="ECO:0000313" key="3">
    <source>
        <dbReference type="Ensembl" id="ENSKMAP00000021506.1"/>
    </source>
</evidence>
<dbReference type="PANTHER" id="PTHR23344:SF49">
    <property type="entry name" value="GLYCEROPHOSPHODIESTER PHOSPHODIESTERASE DOMAIN-CONTAINING 5A"/>
    <property type="match status" value="1"/>
</dbReference>
<feature type="transmembrane region" description="Helical" evidence="2">
    <location>
        <begin position="135"/>
        <end position="154"/>
    </location>
</feature>
<dbReference type="OMA" id="RRYQITH"/>
<dbReference type="GO" id="GO:0008889">
    <property type="term" value="F:glycerophosphodiester phosphodiesterase activity"/>
    <property type="evidence" value="ECO:0007669"/>
    <property type="project" value="TreeGrafter"/>
</dbReference>
<dbReference type="Ensembl" id="ENSKMAT00000021786.1">
    <property type="protein sequence ID" value="ENSKMAP00000021506.1"/>
    <property type="gene ID" value="ENSKMAG00000015979.1"/>
</dbReference>
<dbReference type="AlphaFoldDB" id="A0A3Q3AXW7"/>
<evidence type="ECO:0000256" key="2">
    <source>
        <dbReference type="SAM" id="Phobius"/>
    </source>
</evidence>
<feature type="transmembrane region" description="Helical" evidence="2">
    <location>
        <begin position="76"/>
        <end position="101"/>
    </location>
</feature>
<accession>A0A3Q3AXW7</accession>
<dbReference type="GO" id="GO:0045666">
    <property type="term" value="P:positive regulation of neuron differentiation"/>
    <property type="evidence" value="ECO:0007669"/>
    <property type="project" value="TreeGrafter"/>
</dbReference>
<dbReference type="PROSITE" id="PS51257">
    <property type="entry name" value="PROKAR_LIPOPROTEIN"/>
    <property type="match status" value="1"/>
</dbReference>
<name>A0A3Q3AXW7_KRYMA</name>
<dbReference type="GeneTree" id="ENSGT00940000159690"/>
<dbReference type="Proteomes" id="UP000264800">
    <property type="component" value="Unplaced"/>
</dbReference>
<dbReference type="STRING" id="37003.ENSKMAP00000021506"/>
<keyword evidence="2" id="KW-0812">Transmembrane</keyword>
<sequence length="157" mass="18642">MVKHQALQVYEKQVFLSIVTGIYGCRWKRYQRSQDNSSKWECTWFIILCSSFVLLLFWAYFWLVAQNDFNDFNCHFVVDLLLCLGLLGCCYQLTGLTLLYITGYLRTSLTRVVCFSVCSSGTFIVWFFFLKKKPLCLFCVCSFYLKCIFLKFIFHYI</sequence>
<feature type="transmembrane region" description="Helical" evidence="2">
    <location>
        <begin position="42"/>
        <end position="64"/>
    </location>
</feature>
<dbReference type="PANTHER" id="PTHR23344">
    <property type="entry name" value="GLYCEROPHOSPHORYL DIESTER PHOSPHODIESTERASE"/>
    <property type="match status" value="1"/>
</dbReference>
<keyword evidence="2" id="KW-1133">Transmembrane helix</keyword>
<keyword evidence="1" id="KW-0378">Hydrolase</keyword>
<dbReference type="GO" id="GO:0005886">
    <property type="term" value="C:plasma membrane"/>
    <property type="evidence" value="ECO:0007669"/>
    <property type="project" value="TreeGrafter"/>
</dbReference>
<keyword evidence="4" id="KW-1185">Reference proteome</keyword>
<proteinExistence type="predicted"/>
<evidence type="ECO:0000256" key="1">
    <source>
        <dbReference type="ARBA" id="ARBA00022801"/>
    </source>
</evidence>
<organism evidence="3 4">
    <name type="scientific">Kryptolebias marmoratus</name>
    <name type="common">Mangrove killifish</name>
    <name type="synonym">Rivulus marmoratus</name>
    <dbReference type="NCBI Taxonomy" id="37003"/>
    <lineage>
        <taxon>Eukaryota</taxon>
        <taxon>Metazoa</taxon>
        <taxon>Chordata</taxon>
        <taxon>Craniata</taxon>
        <taxon>Vertebrata</taxon>
        <taxon>Euteleostomi</taxon>
        <taxon>Actinopterygii</taxon>
        <taxon>Neopterygii</taxon>
        <taxon>Teleostei</taxon>
        <taxon>Neoteleostei</taxon>
        <taxon>Acanthomorphata</taxon>
        <taxon>Ovalentaria</taxon>
        <taxon>Atherinomorphae</taxon>
        <taxon>Cyprinodontiformes</taxon>
        <taxon>Rivulidae</taxon>
        <taxon>Kryptolebias</taxon>
    </lineage>
</organism>
<reference evidence="3" key="2">
    <citation type="submission" date="2025-09" db="UniProtKB">
        <authorList>
            <consortium name="Ensembl"/>
        </authorList>
    </citation>
    <scope>IDENTIFICATION</scope>
</reference>
<feature type="transmembrane region" description="Helical" evidence="2">
    <location>
        <begin position="108"/>
        <end position="129"/>
    </location>
</feature>
<protein>
    <submittedName>
        <fullName evidence="3">Uncharacterized protein</fullName>
    </submittedName>
</protein>
<evidence type="ECO:0000313" key="4">
    <source>
        <dbReference type="Proteomes" id="UP000264800"/>
    </source>
</evidence>
<keyword evidence="2" id="KW-0472">Membrane</keyword>
<reference evidence="3" key="1">
    <citation type="submission" date="2025-08" db="UniProtKB">
        <authorList>
            <consortium name="Ensembl"/>
        </authorList>
    </citation>
    <scope>IDENTIFICATION</scope>
</reference>